<feature type="DNA-binding region" description="H-T-H motif" evidence="5">
    <location>
        <begin position="31"/>
        <end position="50"/>
    </location>
</feature>
<feature type="domain" description="HTH tetR-type" evidence="6">
    <location>
        <begin position="8"/>
        <end position="68"/>
    </location>
</feature>
<dbReference type="SUPFAM" id="SSF46689">
    <property type="entry name" value="Homeodomain-like"/>
    <property type="match status" value="1"/>
</dbReference>
<dbReference type="InterPro" id="IPR009057">
    <property type="entry name" value="Homeodomain-like_sf"/>
</dbReference>
<dbReference type="PANTHER" id="PTHR47506:SF6">
    <property type="entry name" value="HTH-TYPE TRANSCRIPTIONAL REPRESSOR NEMR"/>
    <property type="match status" value="1"/>
</dbReference>
<dbReference type="Proteomes" id="UP000267900">
    <property type="component" value="Chromosome"/>
</dbReference>
<proteinExistence type="predicted"/>
<dbReference type="InterPro" id="IPR001647">
    <property type="entry name" value="HTH_TetR"/>
</dbReference>
<dbReference type="Gene3D" id="1.10.357.10">
    <property type="entry name" value="Tetracycline Repressor, domain 2"/>
    <property type="match status" value="1"/>
</dbReference>
<evidence type="ECO:0000256" key="5">
    <source>
        <dbReference type="PROSITE-ProRule" id="PRU00335"/>
    </source>
</evidence>
<sequence>MPKIVDPEARRRAVADAVFRVARRDGLENASLRNVAQEAGLAVGSVRHYFADHSDLMLFAMRELARRVEARVRDHAEHLLATPPADNRAALVEDLLAEFLPLDQARHDEAVLWLAFCTAARVRPELRPSADRIHTGMRELIERVLHEAQNAGGFPNHLDIPTEALRLLALLDGLTLTSVLHPARLPADDMRRVLRLHLRSLRGEKN</sequence>
<dbReference type="Pfam" id="PF13977">
    <property type="entry name" value="TetR_C_6"/>
    <property type="match status" value="1"/>
</dbReference>
<dbReference type="RefSeq" id="WP_126916625.1">
    <property type="nucleotide sequence ID" value="NZ_CP034587.1"/>
</dbReference>
<organism evidence="7 8">
    <name type="scientific">Streptomyces luteoverticillatus</name>
    <name type="common">Streptoverticillium luteoverticillatus</name>
    <dbReference type="NCBI Taxonomy" id="66425"/>
    <lineage>
        <taxon>Bacteria</taxon>
        <taxon>Bacillati</taxon>
        <taxon>Actinomycetota</taxon>
        <taxon>Actinomycetes</taxon>
        <taxon>Kitasatosporales</taxon>
        <taxon>Streptomycetaceae</taxon>
        <taxon>Streptomyces</taxon>
    </lineage>
</organism>
<evidence type="ECO:0000256" key="1">
    <source>
        <dbReference type="ARBA" id="ARBA00022491"/>
    </source>
</evidence>
<dbReference type="OrthoDB" id="9816296at2"/>
<name>A0A3Q9FXI3_STRLT</name>
<dbReference type="PANTHER" id="PTHR47506">
    <property type="entry name" value="TRANSCRIPTIONAL REGULATORY PROTEIN"/>
    <property type="match status" value="1"/>
</dbReference>
<dbReference type="InterPro" id="IPR036271">
    <property type="entry name" value="Tet_transcr_reg_TetR-rel_C_sf"/>
</dbReference>
<keyword evidence="8" id="KW-1185">Reference proteome</keyword>
<dbReference type="SUPFAM" id="SSF48498">
    <property type="entry name" value="Tetracyclin repressor-like, C-terminal domain"/>
    <property type="match status" value="1"/>
</dbReference>
<evidence type="ECO:0000259" key="6">
    <source>
        <dbReference type="PROSITE" id="PS50977"/>
    </source>
</evidence>
<dbReference type="AlphaFoldDB" id="A0A3Q9FXI3"/>
<keyword evidence="2" id="KW-0805">Transcription regulation</keyword>
<dbReference type="InterPro" id="IPR039538">
    <property type="entry name" value="BetI_C"/>
</dbReference>
<evidence type="ECO:0000256" key="3">
    <source>
        <dbReference type="ARBA" id="ARBA00023125"/>
    </source>
</evidence>
<dbReference type="EMBL" id="CP034587">
    <property type="protein sequence ID" value="AZQ74122.1"/>
    <property type="molecule type" value="Genomic_DNA"/>
</dbReference>
<dbReference type="PROSITE" id="PS50977">
    <property type="entry name" value="HTH_TETR_2"/>
    <property type="match status" value="1"/>
</dbReference>
<dbReference type="GO" id="GO:0003677">
    <property type="term" value="F:DNA binding"/>
    <property type="evidence" value="ECO:0007669"/>
    <property type="project" value="UniProtKB-UniRule"/>
</dbReference>
<evidence type="ECO:0000256" key="2">
    <source>
        <dbReference type="ARBA" id="ARBA00023015"/>
    </source>
</evidence>
<keyword evidence="3 5" id="KW-0238">DNA-binding</keyword>
<keyword evidence="1" id="KW-0678">Repressor</keyword>
<reference evidence="7 8" key="1">
    <citation type="submission" date="2018-12" db="EMBL/GenBank/DDBJ databases">
        <title>The whole draft genome of Streptomyce luteoverticillatus CGMCC 15060.</title>
        <authorList>
            <person name="Feng Z."/>
            <person name="Chen G."/>
            <person name="Zhang J."/>
            <person name="Zhu H."/>
            <person name="Yu X."/>
            <person name="Zhang W."/>
            <person name="Zhang X."/>
        </authorList>
    </citation>
    <scope>NUCLEOTIDE SEQUENCE [LARGE SCALE GENOMIC DNA]</scope>
    <source>
        <strain evidence="7 8">CGMCC 15060</strain>
    </source>
</reference>
<keyword evidence="4" id="KW-0804">Transcription</keyword>
<gene>
    <name evidence="7" type="ORF">EKH77_25445</name>
</gene>
<evidence type="ECO:0000313" key="7">
    <source>
        <dbReference type="EMBL" id="AZQ74122.1"/>
    </source>
</evidence>
<protein>
    <submittedName>
        <fullName evidence="7">TetR family transcriptional regulator</fullName>
    </submittedName>
</protein>
<accession>A0A3Q9FXI3</accession>
<evidence type="ECO:0000313" key="8">
    <source>
        <dbReference type="Proteomes" id="UP000267900"/>
    </source>
</evidence>
<evidence type="ECO:0000256" key="4">
    <source>
        <dbReference type="ARBA" id="ARBA00023163"/>
    </source>
</evidence>